<dbReference type="FunFam" id="3.40.50.300:FF:000352">
    <property type="entry name" value="ATP-dependent zinc metalloprotease FTSH 7, chloroplastic"/>
    <property type="match status" value="1"/>
</dbReference>
<dbReference type="GO" id="GO:0006508">
    <property type="term" value="P:proteolysis"/>
    <property type="evidence" value="ECO:0007669"/>
    <property type="project" value="UniProtKB-KW"/>
</dbReference>
<accession>A0ABD3EEP2</accession>
<evidence type="ECO:0000256" key="11">
    <source>
        <dbReference type="SAM" id="Phobius"/>
    </source>
</evidence>
<comment type="similarity">
    <text evidence="2">In the N-terminal section; belongs to the AAA ATPase family.</text>
</comment>
<dbReference type="CDD" id="cd19501">
    <property type="entry name" value="RecA-like_FtsH"/>
    <property type="match status" value="1"/>
</dbReference>
<organism evidence="13 14">
    <name type="scientific">Castilleja foliolosa</name>
    <dbReference type="NCBI Taxonomy" id="1961234"/>
    <lineage>
        <taxon>Eukaryota</taxon>
        <taxon>Viridiplantae</taxon>
        <taxon>Streptophyta</taxon>
        <taxon>Embryophyta</taxon>
        <taxon>Tracheophyta</taxon>
        <taxon>Spermatophyta</taxon>
        <taxon>Magnoliopsida</taxon>
        <taxon>eudicotyledons</taxon>
        <taxon>Gunneridae</taxon>
        <taxon>Pentapetalae</taxon>
        <taxon>asterids</taxon>
        <taxon>lamiids</taxon>
        <taxon>Lamiales</taxon>
        <taxon>Orobanchaceae</taxon>
        <taxon>Pedicularideae</taxon>
        <taxon>Castillejinae</taxon>
        <taxon>Castilleja</taxon>
    </lineage>
</organism>
<evidence type="ECO:0000256" key="4">
    <source>
        <dbReference type="ARBA" id="ARBA00022692"/>
    </source>
</evidence>
<proteinExistence type="inferred from homology"/>
<dbReference type="GO" id="GO:0008237">
    <property type="term" value="F:metallopeptidase activity"/>
    <property type="evidence" value="ECO:0007669"/>
    <property type="project" value="UniProtKB-KW"/>
</dbReference>
<keyword evidence="6" id="KW-0378">Hydrolase</keyword>
<name>A0ABD3EEP2_9LAMI</name>
<dbReference type="SMART" id="SM00382">
    <property type="entry name" value="AAA"/>
    <property type="match status" value="1"/>
</dbReference>
<dbReference type="PANTHER" id="PTHR23076:SF111">
    <property type="entry name" value="INACTIVE ATP-DEPENDENT ZINC METALLOPROTEASE FTSHI 1, CHLOROPLASTIC-RELATED"/>
    <property type="match status" value="1"/>
</dbReference>
<dbReference type="InterPro" id="IPR041569">
    <property type="entry name" value="AAA_lid_3"/>
</dbReference>
<dbReference type="Pfam" id="PF17862">
    <property type="entry name" value="AAA_lid_3"/>
    <property type="match status" value="1"/>
</dbReference>
<keyword evidence="7" id="KW-0067">ATP-binding</keyword>
<sequence>MYSTQLGTVKPLINFPAIFPNHRTQTNFQFPLNPTKLPQFSRYTGVVLPRASSSSKTSPNSGAENEDFVTRVLRENPSQVEPKYLIGDKLYTSKEKQSLRRKGLTEKVSEIVSRLNLKALVSKGDEESGNESNYVKTEGEVYLKDLLREHKGKLYVPEQIFGVDLSEEEEFEKNVKELPKMSYGDFQKYMESDKIKLVSFKDDYVVSYGSSLQRDFVVDLKDIPGEKSLHRTKWAMRLDEDQVQDLLERYKGPRNEIEKQTMSWVGKLPEYPHPVASKISSRMMVELGMLTAALAAAAVVVGGFLASAVFAATSFVFAVAAYVVWPVAKPFLKLTLGLVFGILEGVWENLAEFLGEGGLQSKLYEVYTIGGVSASIEMLKPIMLVFLTMVLLVRFTLSRRPKNFRKWDIWQGIEFSQSKPQARVDGSTGVLFNDVAGIEEAVDELQELVRYLKNPELFDKMGIKPPHGVLLEGPPGCGKTLVAKAIAGEAGVPFYQMAGSEFVEVLVGVGSARIRDLFKRAKVNRPSVIFIDEIDALATRRQGLTRGSTDELYNASTQERETTLNQLLIELDGFDTGKGVIFLGATNRMDLLDPALLRPGRFDRKIRIRPPNAKGRLEVLKVHARKVKLSDTVDLSSYANNLPGWTGAKLAQLLQEAALVAVRKGHTAILQSDMDDAVDRLTVGPKRVGIDLGHQGQCRRATVEVGTALTSHLLMRIENAKIERCDRVSIHPRGQTLSQVVFHRLDDESYIFERLPQLLHRLQVFLGGRAAEEVIYGRDTSKASVSYLADASWLARKIITVWNMKNPMVVHGEPSPWRKRVKFVGPRIDFEGSLYDDYDLIEPPVNFKMDDGIAKRTEELMCDMYRKTVDLLRQHNAALLKTVKVLLDRKEISGDEIDYILDNYPPQTPTRIVLEEKNPGSLPIFDQEQVQSDELEYSLLSS</sequence>
<dbReference type="SUPFAM" id="SSF140990">
    <property type="entry name" value="FtsH protease domain-like"/>
    <property type="match status" value="1"/>
</dbReference>
<dbReference type="FunFam" id="1.20.58.760:FF:000011">
    <property type="entry name" value="Probable inactive ATP-dependent zinc metalloprotease FTSHI 1, chloroplastic"/>
    <property type="match status" value="1"/>
</dbReference>
<dbReference type="PANTHER" id="PTHR23076">
    <property type="entry name" value="METALLOPROTEASE M41 FTSH"/>
    <property type="match status" value="1"/>
</dbReference>
<keyword evidence="9 11" id="KW-1133">Transmembrane helix</keyword>
<dbReference type="GO" id="GO:0005524">
    <property type="term" value="F:ATP binding"/>
    <property type="evidence" value="ECO:0007669"/>
    <property type="project" value="UniProtKB-KW"/>
</dbReference>
<feature type="transmembrane region" description="Helical" evidence="11">
    <location>
        <begin position="378"/>
        <end position="397"/>
    </location>
</feature>
<evidence type="ECO:0000256" key="7">
    <source>
        <dbReference type="ARBA" id="ARBA00022840"/>
    </source>
</evidence>
<dbReference type="Proteomes" id="UP001632038">
    <property type="component" value="Unassembled WGS sequence"/>
</dbReference>
<dbReference type="AlphaFoldDB" id="A0ABD3EEP2"/>
<evidence type="ECO:0000256" key="9">
    <source>
        <dbReference type="ARBA" id="ARBA00022989"/>
    </source>
</evidence>
<dbReference type="GO" id="GO:0009507">
    <property type="term" value="C:chloroplast"/>
    <property type="evidence" value="ECO:0007669"/>
    <property type="project" value="UniProtKB-ARBA"/>
</dbReference>
<dbReference type="InterPro" id="IPR027417">
    <property type="entry name" value="P-loop_NTPase"/>
</dbReference>
<feature type="domain" description="AAA+ ATPase" evidence="12">
    <location>
        <begin position="465"/>
        <end position="612"/>
    </location>
</feature>
<evidence type="ECO:0000256" key="8">
    <source>
        <dbReference type="ARBA" id="ARBA00022946"/>
    </source>
</evidence>
<dbReference type="Gene3D" id="1.20.58.760">
    <property type="entry name" value="Peptidase M41"/>
    <property type="match status" value="1"/>
</dbReference>
<dbReference type="EMBL" id="JAVIJP010000005">
    <property type="protein sequence ID" value="KAL3652817.1"/>
    <property type="molecule type" value="Genomic_DNA"/>
</dbReference>
<comment type="similarity">
    <text evidence="1">In the C-terminal section; belongs to the peptidase M41 family.</text>
</comment>
<keyword evidence="8" id="KW-0809">Transit peptide</keyword>
<dbReference type="InterPro" id="IPR000642">
    <property type="entry name" value="Peptidase_M41"/>
</dbReference>
<evidence type="ECO:0000259" key="12">
    <source>
        <dbReference type="SMART" id="SM00382"/>
    </source>
</evidence>
<comment type="caution">
    <text evidence="13">The sequence shown here is derived from an EMBL/GenBank/DDBJ whole genome shotgun (WGS) entry which is preliminary data.</text>
</comment>
<dbReference type="InterPro" id="IPR003593">
    <property type="entry name" value="AAA+_ATPase"/>
</dbReference>
<evidence type="ECO:0000256" key="1">
    <source>
        <dbReference type="ARBA" id="ARBA00010044"/>
    </source>
</evidence>
<keyword evidence="14" id="KW-1185">Reference proteome</keyword>
<keyword evidence="13" id="KW-0482">Metalloprotease</keyword>
<dbReference type="Pfam" id="PF01434">
    <property type="entry name" value="Peptidase_M41"/>
    <property type="match status" value="1"/>
</dbReference>
<evidence type="ECO:0000256" key="2">
    <source>
        <dbReference type="ARBA" id="ARBA00010550"/>
    </source>
</evidence>
<dbReference type="SUPFAM" id="SSF52540">
    <property type="entry name" value="P-loop containing nucleoside triphosphate hydrolases"/>
    <property type="match status" value="1"/>
</dbReference>
<dbReference type="InterPro" id="IPR037219">
    <property type="entry name" value="Peptidase_M41-like"/>
</dbReference>
<keyword evidence="3" id="KW-0645">Protease</keyword>
<dbReference type="InterPro" id="IPR003959">
    <property type="entry name" value="ATPase_AAA_core"/>
</dbReference>
<evidence type="ECO:0000256" key="10">
    <source>
        <dbReference type="ARBA" id="ARBA00023136"/>
    </source>
</evidence>
<dbReference type="FunFam" id="1.10.8.60:FF:000083">
    <property type="entry name" value="ATP-dependent zinc metalloprotease FtsH"/>
    <property type="match status" value="1"/>
</dbReference>
<protein>
    <submittedName>
        <fullName evidence="13">Inactive ATP-dependent zinc metalloprotease FTSHI 1, chloroplastic</fullName>
    </submittedName>
</protein>
<gene>
    <name evidence="13" type="primary">FTSHI1</name>
    <name evidence="13" type="ORF">CASFOL_002498</name>
</gene>
<keyword evidence="5" id="KW-0547">Nucleotide-binding</keyword>
<evidence type="ECO:0000313" key="14">
    <source>
        <dbReference type="Proteomes" id="UP001632038"/>
    </source>
</evidence>
<feature type="transmembrane region" description="Helical" evidence="11">
    <location>
        <begin position="292"/>
        <end position="325"/>
    </location>
</feature>
<evidence type="ECO:0000256" key="3">
    <source>
        <dbReference type="ARBA" id="ARBA00022670"/>
    </source>
</evidence>
<dbReference type="Gene3D" id="3.40.50.300">
    <property type="entry name" value="P-loop containing nucleotide triphosphate hydrolases"/>
    <property type="match status" value="1"/>
</dbReference>
<evidence type="ECO:0000313" key="13">
    <source>
        <dbReference type="EMBL" id="KAL3652817.1"/>
    </source>
</evidence>
<keyword evidence="10 11" id="KW-0472">Membrane</keyword>
<dbReference type="Pfam" id="PF00004">
    <property type="entry name" value="AAA"/>
    <property type="match status" value="1"/>
</dbReference>
<evidence type="ECO:0000256" key="6">
    <source>
        <dbReference type="ARBA" id="ARBA00022801"/>
    </source>
</evidence>
<reference evidence="14" key="1">
    <citation type="journal article" date="2024" name="IScience">
        <title>Strigolactones Initiate the Formation of Haustorium-like Structures in Castilleja.</title>
        <authorList>
            <person name="Buerger M."/>
            <person name="Peterson D."/>
            <person name="Chory J."/>
        </authorList>
    </citation>
    <scope>NUCLEOTIDE SEQUENCE [LARGE SCALE GENOMIC DNA]</scope>
</reference>
<dbReference type="Gene3D" id="1.10.8.60">
    <property type="match status" value="1"/>
</dbReference>
<keyword evidence="4 11" id="KW-0812">Transmembrane</keyword>
<evidence type="ECO:0000256" key="5">
    <source>
        <dbReference type="ARBA" id="ARBA00022741"/>
    </source>
</evidence>